<dbReference type="Pfam" id="PF16420">
    <property type="entry name" value="ATG7_N"/>
    <property type="match status" value="1"/>
</dbReference>
<evidence type="ECO:0000256" key="6">
    <source>
        <dbReference type="ARBA" id="ARBA00023006"/>
    </source>
</evidence>
<dbReference type="InterPro" id="IPR032197">
    <property type="entry name" value="Atg7_N"/>
</dbReference>
<evidence type="ECO:0000256" key="8">
    <source>
        <dbReference type="ARBA" id="ARBA00030242"/>
    </source>
</evidence>
<organism evidence="12 13">
    <name type="scientific">Euplotes crassus</name>
    <dbReference type="NCBI Taxonomy" id="5936"/>
    <lineage>
        <taxon>Eukaryota</taxon>
        <taxon>Sar</taxon>
        <taxon>Alveolata</taxon>
        <taxon>Ciliophora</taxon>
        <taxon>Intramacronucleata</taxon>
        <taxon>Spirotrichea</taxon>
        <taxon>Hypotrichia</taxon>
        <taxon>Euplotida</taxon>
        <taxon>Euplotidae</taxon>
        <taxon>Moneuplotes</taxon>
    </lineage>
</organism>
<reference evidence="12" key="1">
    <citation type="submission" date="2023-07" db="EMBL/GenBank/DDBJ databases">
        <authorList>
            <consortium name="AG Swart"/>
            <person name="Singh M."/>
            <person name="Singh A."/>
            <person name="Seah K."/>
            <person name="Emmerich C."/>
        </authorList>
    </citation>
    <scope>NUCLEOTIDE SEQUENCE</scope>
    <source>
        <strain evidence="12">DP1</strain>
    </source>
</reference>
<evidence type="ECO:0000256" key="4">
    <source>
        <dbReference type="ARBA" id="ARBA00022448"/>
    </source>
</evidence>
<comment type="similarity">
    <text evidence="1">Belongs to the ATG7 family.</text>
</comment>
<dbReference type="EMBL" id="CAMPGE010001904">
    <property type="protein sequence ID" value="CAI2360708.1"/>
    <property type="molecule type" value="Genomic_DNA"/>
</dbReference>
<evidence type="ECO:0000256" key="7">
    <source>
        <dbReference type="ARBA" id="ARBA00029897"/>
    </source>
</evidence>
<keyword evidence="4" id="KW-0813">Transport</keyword>
<comment type="caution">
    <text evidence="12">The sequence shown here is derived from an EMBL/GenBank/DDBJ whole genome shotgun (WGS) entry which is preliminary data.</text>
</comment>
<evidence type="ECO:0000313" key="12">
    <source>
        <dbReference type="EMBL" id="CAI2360708.1"/>
    </source>
</evidence>
<evidence type="ECO:0000256" key="2">
    <source>
        <dbReference type="ARBA" id="ARBA00017647"/>
    </source>
</evidence>
<feature type="domain" description="THIF-type NAD/FAD binding fold" evidence="10">
    <location>
        <begin position="329"/>
        <end position="564"/>
    </location>
</feature>
<dbReference type="GO" id="GO:0015031">
    <property type="term" value="P:protein transport"/>
    <property type="evidence" value="ECO:0007669"/>
    <property type="project" value="UniProtKB-KW"/>
</dbReference>
<dbReference type="PANTHER" id="PTHR10953:SF3">
    <property type="entry name" value="UBIQUITIN-LIKE MODIFIER-ACTIVATING ENZYME ATG7"/>
    <property type="match status" value="1"/>
</dbReference>
<dbReference type="InterPro" id="IPR045886">
    <property type="entry name" value="ThiF/MoeB/HesA"/>
</dbReference>
<evidence type="ECO:0000256" key="5">
    <source>
        <dbReference type="ARBA" id="ARBA00022927"/>
    </source>
</evidence>
<dbReference type="Gene3D" id="3.40.140.70">
    <property type="entry name" value="Ubiquitin-like modifier-activating enzyme ATG7 N-terminal domain"/>
    <property type="match status" value="1"/>
</dbReference>
<dbReference type="AlphaFoldDB" id="A0AAD1U2B8"/>
<keyword evidence="13" id="KW-1185">Reference proteome</keyword>
<dbReference type="GO" id="GO:0006995">
    <property type="term" value="P:cellular response to nitrogen starvation"/>
    <property type="evidence" value="ECO:0007669"/>
    <property type="project" value="TreeGrafter"/>
</dbReference>
<sequence length="681" mass="78002">MEPKLDFQKIDAQIDVSFWMKYNKLKLDKFKLSTDPVPIYGSYQLPMVQDLPRDLTIDEYSIEHKDKKTQGGLLESRFEGLLLNTNTIEEFKTLDINTKSKELLSEQFIKDILEEKWLDTPEILNKFLLLSFADLKKYVYQYAYHTLVIDDSVFQVTVSRSKLLHKQYKKDKEGLDKIVNAFLTYISNKEEDKSFNTPFIVCSEETGEVVTLKHALEDPSKHIIFMIDPSPKLPSIILKNLLFAFSTKISEATTFRLISLRDKISRKGEQFEPKHSLYFEVSIDPSKVDQETSLAFTPWSGKNNLLDLKGIFDPESLAKSAVGLNLKLMKWRMVPDLDLEVAEEKKILLLGSGSLGCQIARNLLSWGFVNFTFVDYGNVSFSNPVRQCLFTFQDSIEEKNKAECAAQRLKEVYPLVKTEGIRLSIPMPGHPGKTEEAENQIRESYRKLDKLIQEHDIIYLITDSRESRWLPTVLSAIHNKICMTVALGFETFLAMRHGMSSEHHDKEIHGEYRLGCYFCNDTVAPRNSMQDRTLDRQCTVTRPAMCTMASSISAELLMSLLNHPLRQGAHCDEEILKSDRSVLGIIPHQIRGDMNDYRVTPMCGYSFDMCIACSPSILEQFKSDPEEFLLKACNSPGYLEDVSGITKKMAEINFDDIDVLDDFELDSSEEENENGEEKIKT</sequence>
<dbReference type="GO" id="GO:0032446">
    <property type="term" value="P:protein modification by small protein conjugation"/>
    <property type="evidence" value="ECO:0007669"/>
    <property type="project" value="TreeGrafter"/>
</dbReference>
<dbReference type="InterPro" id="IPR042522">
    <property type="entry name" value="Atg7_N_1"/>
</dbReference>
<dbReference type="InterPro" id="IPR000594">
    <property type="entry name" value="ThiF_NAD_FAD-bd"/>
</dbReference>
<dbReference type="InterPro" id="IPR035985">
    <property type="entry name" value="Ubiquitin-activating_enz"/>
</dbReference>
<dbReference type="Pfam" id="PF00899">
    <property type="entry name" value="ThiF"/>
    <property type="match status" value="1"/>
</dbReference>
<accession>A0AAD1U2B8</accession>
<keyword evidence="5" id="KW-0653">Protein transport</keyword>
<dbReference type="GO" id="GO:0000422">
    <property type="term" value="P:autophagy of mitochondrion"/>
    <property type="evidence" value="ECO:0007669"/>
    <property type="project" value="TreeGrafter"/>
</dbReference>
<dbReference type="Proteomes" id="UP001295684">
    <property type="component" value="Unassembled WGS sequence"/>
</dbReference>
<dbReference type="FunFam" id="3.40.50.720:FF:000243">
    <property type="entry name" value="Ubiquitin-like modifier-activating enzyme ATG7"/>
    <property type="match status" value="1"/>
</dbReference>
<protein>
    <recommendedName>
        <fullName evidence="2">Ubiquitin-like modifier-activating enzyme ATG7</fullName>
    </recommendedName>
    <alternativeName>
        <fullName evidence="7 9">ATG12-activating enzyme E1 ATG7</fullName>
    </alternativeName>
    <alternativeName>
        <fullName evidence="8">Autophagy-related protein 7</fullName>
    </alternativeName>
    <alternativeName>
        <fullName evidence="3">Ubiquitin-like modifier-activating enzyme atg7</fullName>
    </alternativeName>
</protein>
<evidence type="ECO:0000259" key="10">
    <source>
        <dbReference type="Pfam" id="PF00899"/>
    </source>
</evidence>
<evidence type="ECO:0000259" key="11">
    <source>
        <dbReference type="Pfam" id="PF16420"/>
    </source>
</evidence>
<evidence type="ECO:0000256" key="3">
    <source>
        <dbReference type="ARBA" id="ARBA00018730"/>
    </source>
</evidence>
<evidence type="ECO:0000256" key="1">
    <source>
        <dbReference type="ARBA" id="ARBA00010931"/>
    </source>
</evidence>
<dbReference type="Gene3D" id="3.40.50.720">
    <property type="entry name" value="NAD(P)-binding Rossmann-like Domain"/>
    <property type="match status" value="1"/>
</dbReference>
<evidence type="ECO:0000313" key="13">
    <source>
        <dbReference type="Proteomes" id="UP001295684"/>
    </source>
</evidence>
<dbReference type="SUPFAM" id="SSF69572">
    <property type="entry name" value="Activating enzymes of the ubiquitin-like proteins"/>
    <property type="match status" value="1"/>
</dbReference>
<dbReference type="GO" id="GO:0000045">
    <property type="term" value="P:autophagosome assembly"/>
    <property type="evidence" value="ECO:0007669"/>
    <property type="project" value="TreeGrafter"/>
</dbReference>
<feature type="domain" description="Ubiquitin-like modifier-activating enzyme Atg7 N-terminal" evidence="11">
    <location>
        <begin position="5"/>
        <end position="290"/>
    </location>
</feature>
<dbReference type="InterPro" id="IPR042523">
    <property type="entry name" value="Atg7_N_2"/>
</dbReference>
<gene>
    <name evidence="12" type="ORF">ECRASSUSDP1_LOCUS2013</name>
</gene>
<evidence type="ECO:0000256" key="9">
    <source>
        <dbReference type="ARBA" id="ARBA00032823"/>
    </source>
</evidence>
<dbReference type="GO" id="GO:0019779">
    <property type="term" value="F:Atg8 activating enzyme activity"/>
    <property type="evidence" value="ECO:0007669"/>
    <property type="project" value="TreeGrafter"/>
</dbReference>
<keyword evidence="6" id="KW-0072">Autophagy</keyword>
<dbReference type="PANTHER" id="PTHR10953">
    <property type="entry name" value="UBIQUITIN-ACTIVATING ENZYME E1"/>
    <property type="match status" value="1"/>
</dbReference>
<dbReference type="GO" id="GO:0019778">
    <property type="term" value="F:Atg12 activating enzyme activity"/>
    <property type="evidence" value="ECO:0007669"/>
    <property type="project" value="TreeGrafter"/>
</dbReference>
<dbReference type="GO" id="GO:0034727">
    <property type="term" value="P:piecemeal microautophagy of the nucleus"/>
    <property type="evidence" value="ECO:0007669"/>
    <property type="project" value="TreeGrafter"/>
</dbReference>
<dbReference type="Gene3D" id="3.40.140.100">
    <property type="entry name" value="Ubiquitin-like modifier-activating enzyme ATG7 C-terminal domain"/>
    <property type="match status" value="1"/>
</dbReference>
<dbReference type="GO" id="GO:0000407">
    <property type="term" value="C:phagophore assembly site"/>
    <property type="evidence" value="ECO:0007669"/>
    <property type="project" value="TreeGrafter"/>
</dbReference>
<proteinExistence type="inferred from homology"/>
<name>A0AAD1U2B8_EUPCR</name>